<dbReference type="Proteomes" id="UP000639772">
    <property type="component" value="Chromosome 10"/>
</dbReference>
<evidence type="ECO:0000313" key="2">
    <source>
        <dbReference type="Proteomes" id="UP000639772"/>
    </source>
</evidence>
<protein>
    <submittedName>
        <fullName evidence="1">Uncharacterized protein</fullName>
    </submittedName>
</protein>
<evidence type="ECO:0000313" key="1">
    <source>
        <dbReference type="EMBL" id="KAG0464898.1"/>
    </source>
</evidence>
<reference evidence="1 2" key="1">
    <citation type="journal article" date="2020" name="Nat. Food">
        <title>A phased Vanilla planifolia genome enables genetic improvement of flavour and production.</title>
        <authorList>
            <person name="Hasing T."/>
            <person name="Tang H."/>
            <person name="Brym M."/>
            <person name="Khazi F."/>
            <person name="Huang T."/>
            <person name="Chambers A.H."/>
        </authorList>
    </citation>
    <scope>NUCLEOTIDE SEQUENCE [LARGE SCALE GENOMIC DNA]</scope>
    <source>
        <tissue evidence="1">Leaf</tissue>
    </source>
</reference>
<dbReference type="AlphaFoldDB" id="A0A835Q9K7"/>
<name>A0A835Q9K7_VANPL</name>
<accession>A0A835Q9K7</accession>
<sequence>MSTTIDEVLKLMLMEKQSWRSYNDSNGFLLGTVYHPKTSRLRNNLGFGQE</sequence>
<proteinExistence type="predicted"/>
<comment type="caution">
    <text evidence="1">The sequence shown here is derived from an EMBL/GenBank/DDBJ whole genome shotgun (WGS) entry which is preliminary data.</text>
</comment>
<organism evidence="1 2">
    <name type="scientific">Vanilla planifolia</name>
    <name type="common">Vanilla</name>
    <dbReference type="NCBI Taxonomy" id="51239"/>
    <lineage>
        <taxon>Eukaryota</taxon>
        <taxon>Viridiplantae</taxon>
        <taxon>Streptophyta</taxon>
        <taxon>Embryophyta</taxon>
        <taxon>Tracheophyta</taxon>
        <taxon>Spermatophyta</taxon>
        <taxon>Magnoliopsida</taxon>
        <taxon>Liliopsida</taxon>
        <taxon>Asparagales</taxon>
        <taxon>Orchidaceae</taxon>
        <taxon>Vanilloideae</taxon>
        <taxon>Vanilleae</taxon>
        <taxon>Vanilla</taxon>
    </lineage>
</organism>
<gene>
    <name evidence="1" type="ORF">HPP92_019062</name>
</gene>
<dbReference type="EMBL" id="JADCNM010000010">
    <property type="protein sequence ID" value="KAG0464898.1"/>
    <property type="molecule type" value="Genomic_DNA"/>
</dbReference>